<reference evidence="2 3" key="1">
    <citation type="submission" date="2019-10" db="EMBL/GenBank/DDBJ databases">
        <title>Gracilibacillus sp. nov. isolated from rice seeds.</title>
        <authorList>
            <person name="He S."/>
        </authorList>
    </citation>
    <scope>NUCLEOTIDE SEQUENCE [LARGE SCALE GENOMIC DNA]</scope>
    <source>
        <strain evidence="2 3">TD8</strain>
    </source>
</reference>
<dbReference type="AlphaFoldDB" id="A0A7C8KSS2"/>
<protein>
    <submittedName>
        <fullName evidence="2">YwdI family protein</fullName>
    </submittedName>
</protein>
<dbReference type="RefSeq" id="WP_153406328.1">
    <property type="nucleotide sequence ID" value="NZ_ML762444.1"/>
</dbReference>
<evidence type="ECO:0000313" key="2">
    <source>
        <dbReference type="EMBL" id="KAB8127143.1"/>
    </source>
</evidence>
<dbReference type="OrthoDB" id="2692029at2"/>
<sequence length="89" mass="10075">MAITDKQILTKIIRECEQALQNGKTREHAKAVQSLADLLLDSTEQQIETTSVNEQISASEWRKMVGDKPLKRTSNVELDEENSDSLLDF</sequence>
<proteinExistence type="predicted"/>
<dbReference type="EMBL" id="WEID01000095">
    <property type="protein sequence ID" value="KAB8127143.1"/>
    <property type="molecule type" value="Genomic_DNA"/>
</dbReference>
<organism evidence="2 3">
    <name type="scientific">Gracilibacillus oryzae</name>
    <dbReference type="NCBI Taxonomy" id="1672701"/>
    <lineage>
        <taxon>Bacteria</taxon>
        <taxon>Bacillati</taxon>
        <taxon>Bacillota</taxon>
        <taxon>Bacilli</taxon>
        <taxon>Bacillales</taxon>
        <taxon>Bacillaceae</taxon>
        <taxon>Gracilibacillus</taxon>
    </lineage>
</organism>
<dbReference type="Proteomes" id="UP000480246">
    <property type="component" value="Unassembled WGS sequence"/>
</dbReference>
<keyword evidence="3" id="KW-1185">Reference proteome</keyword>
<evidence type="ECO:0000256" key="1">
    <source>
        <dbReference type="SAM" id="MobiDB-lite"/>
    </source>
</evidence>
<evidence type="ECO:0000313" key="3">
    <source>
        <dbReference type="Proteomes" id="UP000480246"/>
    </source>
</evidence>
<dbReference type="Pfam" id="PF17261">
    <property type="entry name" value="DUF5327"/>
    <property type="match status" value="1"/>
</dbReference>
<comment type="caution">
    <text evidence="2">The sequence shown here is derived from an EMBL/GenBank/DDBJ whole genome shotgun (WGS) entry which is preliminary data.</text>
</comment>
<gene>
    <name evidence="2" type="ORF">F9U64_18270</name>
</gene>
<dbReference type="InterPro" id="IPR035218">
    <property type="entry name" value="DUF5327"/>
</dbReference>
<name>A0A7C8KSS2_9BACI</name>
<accession>A0A7C8KSS2</accession>
<feature type="region of interest" description="Disordered" evidence="1">
    <location>
        <begin position="70"/>
        <end position="89"/>
    </location>
</feature>